<dbReference type="SMART" id="SM00257">
    <property type="entry name" value="LysM"/>
    <property type="match status" value="1"/>
</dbReference>
<keyword evidence="3" id="KW-1185">Reference proteome</keyword>
<dbReference type="Gene3D" id="3.10.350.10">
    <property type="entry name" value="LysM domain"/>
    <property type="match status" value="1"/>
</dbReference>
<name>A0A378I5I7_9GAMM</name>
<dbReference type="InterPro" id="IPR036779">
    <property type="entry name" value="LysM_dom_sf"/>
</dbReference>
<dbReference type="EMBL" id="UGNV01000001">
    <property type="protein sequence ID" value="STX29986.1"/>
    <property type="molecule type" value="Genomic_DNA"/>
</dbReference>
<sequence>MRYMLIVVCLLLPFYTEAITLRADYPKRYVVQPGDTLWSIANRYLHQPWEWKALWHANPQIKHPDRLYAGAVLELRFFKKNPYIRVLSNGTIKLSPYVRPYLLGDPIPPIPLTEIKPFLNESLIMDDNRLARAPYVVAYVGEHMLGGQGDEVYVRRLHRAPEACDDTTVAYAIYRPNCPYKDPKTKKILGYKASLIGYGQLSKGGEPATVLLTEITKGVRIGDRVLLNDFPSFNLNFEPKTPLYPLRGVIIDVLPEFTQGAVGLVAVINRGQDAGLESGDVLGIYSPAHLIRDPKDCFNPLKCSKSVLLPRERLGEAMVFRVFTQTSFALVVRSIRAIHLGDIVTNP</sequence>
<evidence type="ECO:0000259" key="1">
    <source>
        <dbReference type="PROSITE" id="PS51782"/>
    </source>
</evidence>
<dbReference type="RefSeq" id="WP_115303701.1">
    <property type="nucleotide sequence ID" value="NZ_CAAAHO010000005.1"/>
</dbReference>
<dbReference type="Proteomes" id="UP000254968">
    <property type="component" value="Unassembled WGS sequence"/>
</dbReference>
<gene>
    <name evidence="2" type="ORF">NCTC13315_02547</name>
</gene>
<proteinExistence type="predicted"/>
<dbReference type="Pfam" id="PF01476">
    <property type="entry name" value="LysM"/>
    <property type="match status" value="1"/>
</dbReference>
<dbReference type="InterPro" id="IPR052196">
    <property type="entry name" value="Bact_Kbp"/>
</dbReference>
<dbReference type="CDD" id="cd00118">
    <property type="entry name" value="LysM"/>
    <property type="match status" value="1"/>
</dbReference>
<dbReference type="AlphaFoldDB" id="A0A378I5I7"/>
<protein>
    <submittedName>
        <fullName evidence="2">Signal peptide protein, LysM domain protein</fullName>
    </submittedName>
</protein>
<dbReference type="PROSITE" id="PS51782">
    <property type="entry name" value="LYSM"/>
    <property type="match status" value="1"/>
</dbReference>
<dbReference type="InterPro" id="IPR018392">
    <property type="entry name" value="LysM"/>
</dbReference>
<dbReference type="SUPFAM" id="SSF54106">
    <property type="entry name" value="LysM domain"/>
    <property type="match status" value="1"/>
</dbReference>
<dbReference type="PANTHER" id="PTHR34700">
    <property type="entry name" value="POTASSIUM BINDING PROTEIN KBP"/>
    <property type="match status" value="1"/>
</dbReference>
<accession>A0A378I5I7</accession>
<dbReference type="OrthoDB" id="9765158at2"/>
<evidence type="ECO:0000313" key="2">
    <source>
        <dbReference type="EMBL" id="STX29986.1"/>
    </source>
</evidence>
<dbReference type="PANTHER" id="PTHR34700:SF4">
    <property type="entry name" value="PHAGE-LIKE ELEMENT PBSX PROTEIN XKDP"/>
    <property type="match status" value="1"/>
</dbReference>
<reference evidence="2 3" key="1">
    <citation type="submission" date="2018-06" db="EMBL/GenBank/DDBJ databases">
        <authorList>
            <consortium name="Pathogen Informatics"/>
            <person name="Doyle S."/>
        </authorList>
    </citation>
    <scope>NUCLEOTIDE SEQUENCE [LARGE SCALE GENOMIC DNA]</scope>
    <source>
        <strain evidence="2 3">NCTC13315</strain>
    </source>
</reference>
<organism evidence="2 3">
    <name type="scientific">Legionella beliardensis</name>
    <dbReference type="NCBI Taxonomy" id="91822"/>
    <lineage>
        <taxon>Bacteria</taxon>
        <taxon>Pseudomonadati</taxon>
        <taxon>Pseudomonadota</taxon>
        <taxon>Gammaproteobacteria</taxon>
        <taxon>Legionellales</taxon>
        <taxon>Legionellaceae</taxon>
        <taxon>Legionella</taxon>
    </lineage>
</organism>
<feature type="domain" description="LysM" evidence="1">
    <location>
        <begin position="27"/>
        <end position="75"/>
    </location>
</feature>
<evidence type="ECO:0000313" key="3">
    <source>
        <dbReference type="Proteomes" id="UP000254968"/>
    </source>
</evidence>